<feature type="transmembrane region" description="Helical" evidence="1">
    <location>
        <begin position="187"/>
        <end position="204"/>
    </location>
</feature>
<gene>
    <name evidence="2" type="ORF">HPP92_008225</name>
</gene>
<dbReference type="AlphaFoldDB" id="A0A835V715"/>
<dbReference type="EMBL" id="JADCNM010000004">
    <property type="protein sequence ID" value="KAG0486130.1"/>
    <property type="molecule type" value="Genomic_DNA"/>
</dbReference>
<comment type="caution">
    <text evidence="2">The sequence shown here is derived from an EMBL/GenBank/DDBJ whole genome shotgun (WGS) entry which is preliminary data.</text>
</comment>
<evidence type="ECO:0000313" key="2">
    <source>
        <dbReference type="EMBL" id="KAG0486130.1"/>
    </source>
</evidence>
<name>A0A835V715_VANPL</name>
<feature type="transmembrane region" description="Helical" evidence="1">
    <location>
        <begin position="35"/>
        <end position="61"/>
    </location>
</feature>
<protein>
    <submittedName>
        <fullName evidence="2">Uncharacterized protein</fullName>
    </submittedName>
</protein>
<keyword evidence="1" id="KW-1133">Transmembrane helix</keyword>
<keyword evidence="1" id="KW-0812">Transmembrane</keyword>
<dbReference type="Proteomes" id="UP000639772">
    <property type="component" value="Unassembled WGS sequence"/>
</dbReference>
<organism evidence="2 3">
    <name type="scientific">Vanilla planifolia</name>
    <name type="common">Vanilla</name>
    <dbReference type="NCBI Taxonomy" id="51239"/>
    <lineage>
        <taxon>Eukaryota</taxon>
        <taxon>Viridiplantae</taxon>
        <taxon>Streptophyta</taxon>
        <taxon>Embryophyta</taxon>
        <taxon>Tracheophyta</taxon>
        <taxon>Spermatophyta</taxon>
        <taxon>Magnoliopsida</taxon>
        <taxon>Liliopsida</taxon>
        <taxon>Asparagales</taxon>
        <taxon>Orchidaceae</taxon>
        <taxon>Vanilloideae</taxon>
        <taxon>Vanilleae</taxon>
        <taxon>Vanilla</taxon>
    </lineage>
</organism>
<sequence length="205" mass="23283">MYSHVGFNLSTLCAHLEALLLSMKKFIDTKISFKLLVLSIHCLTFVFFQWFIIAIASFAGWDLQELSTRRYISDCVLNSHTASAGFVRGLHSFLCAGHKISSHLHLCFLQPPCLCSCCWLCPFMTGIKEILCIVWEEHPFPPKAYSLMPSLLTTWMDDAKQFLMSMETALVASRCQLPSGYRETSSLLLSLYGILVFLKLVLCFY</sequence>
<accession>A0A835V715</accession>
<evidence type="ECO:0000256" key="1">
    <source>
        <dbReference type="SAM" id="Phobius"/>
    </source>
</evidence>
<evidence type="ECO:0000313" key="3">
    <source>
        <dbReference type="Proteomes" id="UP000639772"/>
    </source>
</evidence>
<proteinExistence type="predicted"/>
<reference evidence="2 3" key="1">
    <citation type="journal article" date="2020" name="Nat. Food">
        <title>A phased Vanilla planifolia genome enables genetic improvement of flavour and production.</title>
        <authorList>
            <person name="Hasing T."/>
            <person name="Tang H."/>
            <person name="Brym M."/>
            <person name="Khazi F."/>
            <person name="Huang T."/>
            <person name="Chambers A.H."/>
        </authorList>
    </citation>
    <scope>NUCLEOTIDE SEQUENCE [LARGE SCALE GENOMIC DNA]</scope>
    <source>
        <tissue evidence="2">Leaf</tissue>
    </source>
</reference>
<keyword evidence="1" id="KW-0472">Membrane</keyword>